<dbReference type="Pfam" id="PF01435">
    <property type="entry name" value="Peptidase_M48"/>
    <property type="match status" value="1"/>
</dbReference>
<name>A0ABW4RBN6_9RHOB</name>
<dbReference type="Gene3D" id="3.30.2010.10">
    <property type="entry name" value="Metalloproteases ('zincins'), catalytic domain"/>
    <property type="match status" value="1"/>
</dbReference>
<feature type="domain" description="Peptidase M48" evidence="8">
    <location>
        <begin position="97"/>
        <end position="248"/>
    </location>
</feature>
<dbReference type="GO" id="GO:0008237">
    <property type="term" value="F:metallopeptidase activity"/>
    <property type="evidence" value="ECO:0007669"/>
    <property type="project" value="UniProtKB-KW"/>
</dbReference>
<dbReference type="PANTHER" id="PTHR22726:SF1">
    <property type="entry name" value="METALLOENDOPEPTIDASE OMA1, MITOCHONDRIAL"/>
    <property type="match status" value="1"/>
</dbReference>
<evidence type="ECO:0000256" key="5">
    <source>
        <dbReference type="ARBA" id="ARBA00023049"/>
    </source>
</evidence>
<keyword evidence="7" id="KW-0732">Signal</keyword>
<evidence type="ECO:0000313" key="9">
    <source>
        <dbReference type="EMBL" id="MFD1883656.1"/>
    </source>
</evidence>
<dbReference type="PANTHER" id="PTHR22726">
    <property type="entry name" value="METALLOENDOPEPTIDASE OMA1"/>
    <property type="match status" value="1"/>
</dbReference>
<dbReference type="EMBL" id="JBHUEN010000053">
    <property type="protein sequence ID" value="MFD1883656.1"/>
    <property type="molecule type" value="Genomic_DNA"/>
</dbReference>
<evidence type="ECO:0000256" key="1">
    <source>
        <dbReference type="ARBA" id="ARBA00022670"/>
    </source>
</evidence>
<keyword evidence="10" id="KW-1185">Reference proteome</keyword>
<dbReference type="PROSITE" id="PS51257">
    <property type="entry name" value="PROKAR_LIPOPROTEIN"/>
    <property type="match status" value="1"/>
</dbReference>
<feature type="chain" id="PRO_5047502291" evidence="7">
    <location>
        <begin position="21"/>
        <end position="259"/>
    </location>
</feature>
<comment type="similarity">
    <text evidence="6">Belongs to the peptidase M48 family.</text>
</comment>
<dbReference type="InterPro" id="IPR051156">
    <property type="entry name" value="Mito/Outer_Membr_Metalloprot"/>
</dbReference>
<organism evidence="9 10">
    <name type="scientific">Paracoccus pacificus</name>
    <dbReference type="NCBI Taxonomy" id="1463598"/>
    <lineage>
        <taxon>Bacteria</taxon>
        <taxon>Pseudomonadati</taxon>
        <taxon>Pseudomonadota</taxon>
        <taxon>Alphaproteobacteria</taxon>
        <taxon>Rhodobacterales</taxon>
        <taxon>Paracoccaceae</taxon>
        <taxon>Paracoccus</taxon>
    </lineage>
</organism>
<keyword evidence="1 6" id="KW-0645">Protease</keyword>
<evidence type="ECO:0000256" key="6">
    <source>
        <dbReference type="RuleBase" id="RU003983"/>
    </source>
</evidence>
<keyword evidence="4 6" id="KW-0862">Zinc</keyword>
<accession>A0ABW4RBN6</accession>
<sequence>MSFQRIMTAAAVLAAVSALVACTPLPTGPTGYPAQPPIPTVQVPVANPVRSAPPASARMAARNFITVLNRMEPAVERECMRRRTSAISCDYLFVVDDRPAMPPNAFQTVGDDGRPVVGFTLALIAQARNPDELAFAMGHEAAHHILGHIPQQGRAATAGAILMGGIAAATGGDAGAVRSAQNMGAQLGARVYSKNWELEADRLGAIIALNAGYDPVLGAEFFRRIPDPGNRILGSHPATAERMAAVTQAVQDVQSGRAR</sequence>
<evidence type="ECO:0000259" key="8">
    <source>
        <dbReference type="Pfam" id="PF01435"/>
    </source>
</evidence>
<evidence type="ECO:0000313" key="10">
    <source>
        <dbReference type="Proteomes" id="UP001597213"/>
    </source>
</evidence>
<dbReference type="RefSeq" id="WP_379145170.1">
    <property type="nucleotide sequence ID" value="NZ_JBHUEN010000053.1"/>
</dbReference>
<keyword evidence="5 6" id="KW-0482">Metalloprotease</keyword>
<keyword evidence="2" id="KW-0479">Metal-binding</keyword>
<evidence type="ECO:0000256" key="4">
    <source>
        <dbReference type="ARBA" id="ARBA00022833"/>
    </source>
</evidence>
<gene>
    <name evidence="9" type="ORF">ACFSCT_18255</name>
</gene>
<evidence type="ECO:0000256" key="7">
    <source>
        <dbReference type="SAM" id="SignalP"/>
    </source>
</evidence>
<proteinExistence type="inferred from homology"/>
<reference evidence="10" key="1">
    <citation type="journal article" date="2019" name="Int. J. Syst. Evol. Microbiol.">
        <title>The Global Catalogue of Microorganisms (GCM) 10K type strain sequencing project: providing services to taxonomists for standard genome sequencing and annotation.</title>
        <authorList>
            <consortium name="The Broad Institute Genomics Platform"/>
            <consortium name="The Broad Institute Genome Sequencing Center for Infectious Disease"/>
            <person name="Wu L."/>
            <person name="Ma J."/>
        </authorList>
    </citation>
    <scope>NUCLEOTIDE SEQUENCE [LARGE SCALE GENOMIC DNA]</scope>
    <source>
        <strain evidence="10">CCUG 56029</strain>
    </source>
</reference>
<protein>
    <submittedName>
        <fullName evidence="9">M48 family metalloprotease</fullName>
        <ecNumber evidence="9">3.4.24.-</ecNumber>
    </submittedName>
</protein>
<feature type="signal peptide" evidence="7">
    <location>
        <begin position="1"/>
        <end position="20"/>
    </location>
</feature>
<evidence type="ECO:0000256" key="3">
    <source>
        <dbReference type="ARBA" id="ARBA00022801"/>
    </source>
</evidence>
<comment type="caution">
    <text evidence="9">The sequence shown here is derived from an EMBL/GenBank/DDBJ whole genome shotgun (WGS) entry which is preliminary data.</text>
</comment>
<dbReference type="Proteomes" id="UP001597213">
    <property type="component" value="Unassembled WGS sequence"/>
</dbReference>
<keyword evidence="3 6" id="KW-0378">Hydrolase</keyword>
<evidence type="ECO:0000256" key="2">
    <source>
        <dbReference type="ARBA" id="ARBA00022723"/>
    </source>
</evidence>
<dbReference type="InterPro" id="IPR001915">
    <property type="entry name" value="Peptidase_M48"/>
</dbReference>
<comment type="cofactor">
    <cofactor evidence="6">
        <name>Zn(2+)</name>
        <dbReference type="ChEBI" id="CHEBI:29105"/>
    </cofactor>
    <text evidence="6">Binds 1 zinc ion per subunit.</text>
</comment>
<dbReference type="EC" id="3.4.24.-" evidence="9"/>